<evidence type="ECO:0000259" key="11">
    <source>
        <dbReference type="PROSITE" id="PS50222"/>
    </source>
</evidence>
<feature type="domain" description="FAD-binding FR-type" evidence="12">
    <location>
        <begin position="407"/>
        <end position="561"/>
    </location>
</feature>
<keyword evidence="9 10" id="KW-0472">Membrane</keyword>
<feature type="domain" description="EF-hand" evidence="11">
    <location>
        <begin position="51"/>
        <end position="86"/>
    </location>
</feature>
<keyword evidence="7 10" id="KW-1133">Transmembrane helix</keyword>
<comment type="subcellular location">
    <subcellularLocation>
        <location evidence="1">Membrane</location>
        <topology evidence="1">Multi-pass membrane protein</topology>
    </subcellularLocation>
</comment>
<feature type="transmembrane region" description="Helical" evidence="10">
    <location>
        <begin position="218"/>
        <end position="242"/>
    </location>
</feature>
<keyword evidence="3 10" id="KW-0812">Transmembrane</keyword>
<sequence>MSIEEIAQILNTQPFIVSRLIRALSLSSVNEDETWLNISVVQKLIRIFNSTIDVRCLLLFKMLDANNDHYVSRGELSRFYTSCLETIKYVETSRVPSVIEILLKRYHLNKKRRIRFDEFYSIVMNDEILLESLAIFTDFPTWVSIVKPSPIRQNIIQRYFMGCCQQDYNNEELTRKITFDRLKDNVPRVIAVLLYILVNIALMLYVIIYRVVVTKANVFVVFARIGGMLLNLNCSLIIVVMLRRSIFLIRATPLHRFLPIDDHIDFHKFLGRFIGALSILHTLAHAINFGITKGYSWPVFMFTTRPNVGWIGGFAPLSGVILCIILLVMIICSMHWIRRGGHFQVFYWTHLLYIPFFAFLIFHATNFWKWAIGPLTLLFLEKLYSFCTRYWANRGRTYLLSATIEQSNNYRSPLGSQRCIRCNYHCSNLNLSKKSFFMRGCPLRMSLVSLTIHRPKYFTFKPGDYIFINIPQVANYEYHPFTITSAPEELGYIRVHIQAVGNWTKKVYERFKIISENSTSGGAFHVYRADQRAAVNVNDKITTISINIPIECEDQGGGVNDNLSGSSTTDEMVQQSREKIILNGPYSTCARYIFDCNHALLIGAGIGITPYASILSSLMVQFRENRVTCNHCQKVNYPEKNLWDNQRLKKVDFIWVTPDSKSFEWFLDLLCQFEKDQAEYLKSNTNKSRFLNIQLYFTGIKENRSVDQVLRHQVTNIWADEMGSDIFTGLKSPTNFGRPDWEKLLRSMTSGDNSSTAKDINVFFCGPKSMGKKIQHHCVDFGIRYYEEKF</sequence>
<dbReference type="SUPFAM" id="SSF63380">
    <property type="entry name" value="Riboflavin synthase domain-like"/>
    <property type="match status" value="1"/>
</dbReference>
<dbReference type="InterPro" id="IPR013121">
    <property type="entry name" value="Fe_red_NAD-bd_6"/>
</dbReference>
<name>A0A820SK39_9BILA</name>
<dbReference type="Gene3D" id="3.40.50.80">
    <property type="entry name" value="Nucleotide-binding domain of ferredoxin-NADP reductase (FNR) module"/>
    <property type="match status" value="1"/>
</dbReference>
<evidence type="ECO:0000256" key="5">
    <source>
        <dbReference type="ARBA" id="ARBA00022837"/>
    </source>
</evidence>
<keyword evidence="8" id="KW-0560">Oxidoreductase</keyword>
<dbReference type="Gene3D" id="1.10.238.10">
    <property type="entry name" value="EF-hand"/>
    <property type="match status" value="1"/>
</dbReference>
<evidence type="ECO:0000256" key="4">
    <source>
        <dbReference type="ARBA" id="ARBA00022827"/>
    </source>
</evidence>
<evidence type="ECO:0000256" key="9">
    <source>
        <dbReference type="ARBA" id="ARBA00023136"/>
    </source>
</evidence>
<dbReference type="PROSITE" id="PS51384">
    <property type="entry name" value="FAD_FR"/>
    <property type="match status" value="1"/>
</dbReference>
<accession>A0A820SK39</accession>
<dbReference type="PANTHER" id="PTHR11972">
    <property type="entry name" value="NADPH OXIDASE"/>
    <property type="match status" value="1"/>
</dbReference>
<keyword evidence="5" id="KW-0106">Calcium</keyword>
<evidence type="ECO:0000256" key="8">
    <source>
        <dbReference type="ARBA" id="ARBA00023002"/>
    </source>
</evidence>
<evidence type="ECO:0000256" key="3">
    <source>
        <dbReference type="ARBA" id="ARBA00022692"/>
    </source>
</evidence>
<evidence type="ECO:0000256" key="6">
    <source>
        <dbReference type="ARBA" id="ARBA00022857"/>
    </source>
</evidence>
<dbReference type="GO" id="GO:0005509">
    <property type="term" value="F:calcium ion binding"/>
    <property type="evidence" value="ECO:0007669"/>
    <property type="project" value="InterPro"/>
</dbReference>
<evidence type="ECO:0008006" key="15">
    <source>
        <dbReference type="Google" id="ProtNLM"/>
    </source>
</evidence>
<dbReference type="CDD" id="cd06186">
    <property type="entry name" value="NOX_Duox_like_FAD_NADP"/>
    <property type="match status" value="1"/>
</dbReference>
<dbReference type="Gene3D" id="2.40.30.10">
    <property type="entry name" value="Translation factors"/>
    <property type="match status" value="1"/>
</dbReference>
<keyword evidence="2" id="KW-0285">Flavoprotein</keyword>
<dbReference type="SUPFAM" id="SSF47473">
    <property type="entry name" value="EF-hand"/>
    <property type="match status" value="1"/>
</dbReference>
<dbReference type="InterPro" id="IPR039261">
    <property type="entry name" value="FNR_nucleotide-bd"/>
</dbReference>
<dbReference type="AlphaFoldDB" id="A0A820SK39"/>
<evidence type="ECO:0000256" key="1">
    <source>
        <dbReference type="ARBA" id="ARBA00004141"/>
    </source>
</evidence>
<dbReference type="InterPro" id="IPR017938">
    <property type="entry name" value="Riboflavin_synthase-like_b-brl"/>
</dbReference>
<dbReference type="InterPro" id="IPR017927">
    <property type="entry name" value="FAD-bd_FR_type"/>
</dbReference>
<dbReference type="Pfam" id="PF01794">
    <property type="entry name" value="Ferric_reduct"/>
    <property type="match status" value="1"/>
</dbReference>
<feature type="transmembrane region" description="Helical" evidence="10">
    <location>
        <begin position="311"/>
        <end position="333"/>
    </location>
</feature>
<dbReference type="GO" id="GO:0042554">
    <property type="term" value="P:superoxide anion generation"/>
    <property type="evidence" value="ECO:0007669"/>
    <property type="project" value="TreeGrafter"/>
</dbReference>
<dbReference type="EMBL" id="CAJOBO010002452">
    <property type="protein sequence ID" value="CAF4451740.1"/>
    <property type="molecule type" value="Genomic_DNA"/>
</dbReference>
<dbReference type="SFLD" id="SFLDS00052">
    <property type="entry name" value="Ferric_Reductase_Domain"/>
    <property type="match status" value="1"/>
</dbReference>
<keyword evidence="4" id="KW-0274">FAD</keyword>
<dbReference type="Pfam" id="PF08022">
    <property type="entry name" value="FAD_binding_8"/>
    <property type="match status" value="1"/>
</dbReference>
<dbReference type="InterPro" id="IPR018247">
    <property type="entry name" value="EF_Hand_1_Ca_BS"/>
</dbReference>
<evidence type="ECO:0000256" key="2">
    <source>
        <dbReference type="ARBA" id="ARBA00022630"/>
    </source>
</evidence>
<dbReference type="InterPro" id="IPR011992">
    <property type="entry name" value="EF-hand-dom_pair"/>
</dbReference>
<dbReference type="GO" id="GO:0016175">
    <property type="term" value="F:superoxide-generating NAD(P)H oxidase activity"/>
    <property type="evidence" value="ECO:0007669"/>
    <property type="project" value="TreeGrafter"/>
</dbReference>
<dbReference type="PROSITE" id="PS50222">
    <property type="entry name" value="EF_HAND_2"/>
    <property type="match status" value="1"/>
</dbReference>
<reference evidence="13" key="1">
    <citation type="submission" date="2021-02" db="EMBL/GenBank/DDBJ databases">
        <authorList>
            <person name="Nowell W R."/>
        </authorList>
    </citation>
    <scope>NUCLEOTIDE SEQUENCE</scope>
</reference>
<organism evidence="13 14">
    <name type="scientific">Rotaria socialis</name>
    <dbReference type="NCBI Taxonomy" id="392032"/>
    <lineage>
        <taxon>Eukaryota</taxon>
        <taxon>Metazoa</taxon>
        <taxon>Spiralia</taxon>
        <taxon>Gnathifera</taxon>
        <taxon>Rotifera</taxon>
        <taxon>Eurotatoria</taxon>
        <taxon>Bdelloidea</taxon>
        <taxon>Philodinida</taxon>
        <taxon>Philodinidae</taxon>
        <taxon>Rotaria</taxon>
    </lineage>
</organism>
<dbReference type="SFLD" id="SFLDG01168">
    <property type="entry name" value="Ferric_reductase_subgroup_(FRE"/>
    <property type="match status" value="1"/>
</dbReference>
<dbReference type="Pfam" id="PF08030">
    <property type="entry name" value="NAD_binding_6"/>
    <property type="match status" value="1"/>
</dbReference>
<dbReference type="GO" id="GO:0006952">
    <property type="term" value="P:defense response"/>
    <property type="evidence" value="ECO:0007669"/>
    <property type="project" value="TreeGrafter"/>
</dbReference>
<protein>
    <recommendedName>
        <fullName evidence="15">NADPH oxidase</fullName>
    </recommendedName>
</protein>
<proteinExistence type="predicted"/>
<feature type="transmembrane region" description="Helical" evidence="10">
    <location>
        <begin position="189"/>
        <end position="212"/>
    </location>
</feature>
<evidence type="ECO:0000259" key="12">
    <source>
        <dbReference type="PROSITE" id="PS51384"/>
    </source>
</evidence>
<dbReference type="PANTHER" id="PTHR11972:SF58">
    <property type="entry name" value="NADPH OXIDASE 5"/>
    <property type="match status" value="1"/>
</dbReference>
<gene>
    <name evidence="13" type="ORF">HFQ381_LOCUS23940</name>
</gene>
<dbReference type="Proteomes" id="UP000663851">
    <property type="component" value="Unassembled WGS sequence"/>
</dbReference>
<dbReference type="GO" id="GO:0043020">
    <property type="term" value="C:NADPH oxidase complex"/>
    <property type="evidence" value="ECO:0007669"/>
    <property type="project" value="TreeGrafter"/>
</dbReference>
<feature type="transmembrane region" description="Helical" evidence="10">
    <location>
        <begin position="269"/>
        <end position="291"/>
    </location>
</feature>
<evidence type="ECO:0000313" key="13">
    <source>
        <dbReference type="EMBL" id="CAF4451740.1"/>
    </source>
</evidence>
<comment type="caution">
    <text evidence="13">The sequence shown here is derived from an EMBL/GenBank/DDBJ whole genome shotgun (WGS) entry which is preliminary data.</text>
</comment>
<dbReference type="InterPro" id="IPR013112">
    <property type="entry name" value="FAD-bd_8"/>
</dbReference>
<keyword evidence="6" id="KW-0521">NADP</keyword>
<evidence type="ECO:0000256" key="7">
    <source>
        <dbReference type="ARBA" id="ARBA00022989"/>
    </source>
</evidence>
<evidence type="ECO:0000313" key="14">
    <source>
        <dbReference type="Proteomes" id="UP000663851"/>
    </source>
</evidence>
<dbReference type="InterPro" id="IPR002048">
    <property type="entry name" value="EF_hand_dom"/>
</dbReference>
<dbReference type="InterPro" id="IPR050369">
    <property type="entry name" value="RBOH/FRE"/>
</dbReference>
<dbReference type="SUPFAM" id="SSF52343">
    <property type="entry name" value="Ferredoxin reductase-like, C-terminal NADP-linked domain"/>
    <property type="match status" value="1"/>
</dbReference>
<dbReference type="InterPro" id="IPR013130">
    <property type="entry name" value="Fe3_Rdtase_TM_dom"/>
</dbReference>
<dbReference type="PROSITE" id="PS00018">
    <property type="entry name" value="EF_HAND_1"/>
    <property type="match status" value="1"/>
</dbReference>
<evidence type="ECO:0000256" key="10">
    <source>
        <dbReference type="SAM" id="Phobius"/>
    </source>
</evidence>
<feature type="transmembrane region" description="Helical" evidence="10">
    <location>
        <begin position="345"/>
        <end position="364"/>
    </location>
</feature>